<gene>
    <name evidence="2" type="ORF">AVDCRST_MAG83-2342</name>
</gene>
<accession>A0A6J4IM52</accession>
<name>A0A6J4IM52_9MICC</name>
<feature type="transmembrane region" description="Helical" evidence="1">
    <location>
        <begin position="20"/>
        <end position="43"/>
    </location>
</feature>
<keyword evidence="1" id="KW-0472">Membrane</keyword>
<dbReference type="AlphaFoldDB" id="A0A6J4IM52"/>
<keyword evidence="1" id="KW-0812">Transmembrane</keyword>
<keyword evidence="1" id="KW-1133">Transmembrane helix</keyword>
<dbReference type="EMBL" id="CADCTE010000131">
    <property type="protein sequence ID" value="CAA9254157.1"/>
    <property type="molecule type" value="Genomic_DNA"/>
</dbReference>
<protein>
    <submittedName>
        <fullName evidence="2">Uncharacterized protein</fullName>
    </submittedName>
</protein>
<feature type="transmembrane region" description="Helical" evidence="1">
    <location>
        <begin position="55"/>
        <end position="75"/>
    </location>
</feature>
<organism evidence="2">
    <name type="scientific">uncultured Arthrobacter sp</name>
    <dbReference type="NCBI Taxonomy" id="114050"/>
    <lineage>
        <taxon>Bacteria</taxon>
        <taxon>Bacillati</taxon>
        <taxon>Actinomycetota</taxon>
        <taxon>Actinomycetes</taxon>
        <taxon>Micrococcales</taxon>
        <taxon>Micrococcaceae</taxon>
        <taxon>Arthrobacter</taxon>
        <taxon>environmental samples</taxon>
    </lineage>
</organism>
<reference evidence="2" key="1">
    <citation type="submission" date="2020-02" db="EMBL/GenBank/DDBJ databases">
        <authorList>
            <person name="Meier V. D."/>
        </authorList>
    </citation>
    <scope>NUCLEOTIDE SEQUENCE</scope>
    <source>
        <strain evidence="2">AVDCRST_MAG83</strain>
    </source>
</reference>
<evidence type="ECO:0000256" key="1">
    <source>
        <dbReference type="SAM" id="Phobius"/>
    </source>
</evidence>
<proteinExistence type="predicted"/>
<feature type="transmembrane region" description="Helical" evidence="1">
    <location>
        <begin position="95"/>
        <end position="115"/>
    </location>
</feature>
<sequence length="130" mass="13789">MSLADVASHSPQASTGNLLLGGVLPLAAGGVYLVIVASVLGWWKPALREEERSHHKWPIIAPLFMALAVVLAASSTYWPGLQLNFLLAALTLRDLAGFSDTPCSLLALIFVAFAIKGILSAHKKRAAHAH</sequence>
<evidence type="ECO:0000313" key="2">
    <source>
        <dbReference type="EMBL" id="CAA9254157.1"/>
    </source>
</evidence>